<dbReference type="EMBL" id="JBHTEE010000001">
    <property type="protein sequence ID" value="MFC7605541.1"/>
    <property type="molecule type" value="Genomic_DNA"/>
</dbReference>
<dbReference type="PRINTS" id="PR00105">
    <property type="entry name" value="C5METTRFRASE"/>
</dbReference>
<dbReference type="PANTHER" id="PTHR10629:SF52">
    <property type="entry name" value="DNA (CYTOSINE-5)-METHYLTRANSFERASE 1"/>
    <property type="match status" value="1"/>
</dbReference>
<accession>A0ABW2TDA4</accession>
<evidence type="ECO:0000313" key="8">
    <source>
        <dbReference type="EMBL" id="MFC7605541.1"/>
    </source>
</evidence>
<protein>
    <recommendedName>
        <fullName evidence="1">DNA (cytosine-5-)-methyltransferase</fullName>
        <ecNumber evidence="1">2.1.1.37</ecNumber>
    </recommendedName>
</protein>
<dbReference type="InterPro" id="IPR001525">
    <property type="entry name" value="C5_MeTfrase"/>
</dbReference>
<dbReference type="Gene3D" id="3.40.50.150">
    <property type="entry name" value="Vaccinia Virus protein VP39"/>
    <property type="match status" value="1"/>
</dbReference>
<dbReference type="RefSeq" id="WP_343983879.1">
    <property type="nucleotide sequence ID" value="NZ_BAAAGK010000326.1"/>
</dbReference>
<dbReference type="Gene3D" id="3.90.120.10">
    <property type="entry name" value="DNA Methylase, subunit A, domain 2"/>
    <property type="match status" value="1"/>
</dbReference>
<keyword evidence="2 6" id="KW-0489">Methyltransferase</keyword>
<proteinExistence type="inferred from homology"/>
<evidence type="ECO:0000256" key="5">
    <source>
        <dbReference type="ARBA" id="ARBA00022747"/>
    </source>
</evidence>
<evidence type="ECO:0000256" key="3">
    <source>
        <dbReference type="ARBA" id="ARBA00022679"/>
    </source>
</evidence>
<dbReference type="Proteomes" id="UP001596514">
    <property type="component" value="Unassembled WGS sequence"/>
</dbReference>
<comment type="similarity">
    <text evidence="6 7">Belongs to the class I-like SAM-binding methyltransferase superfamily. C5-methyltransferase family.</text>
</comment>
<dbReference type="PANTHER" id="PTHR10629">
    <property type="entry name" value="CYTOSINE-SPECIFIC METHYLTRANSFERASE"/>
    <property type="match status" value="1"/>
</dbReference>
<reference evidence="9" key="1">
    <citation type="journal article" date="2019" name="Int. J. Syst. Evol. Microbiol.">
        <title>The Global Catalogue of Microorganisms (GCM) 10K type strain sequencing project: providing services to taxonomists for standard genome sequencing and annotation.</title>
        <authorList>
            <consortium name="The Broad Institute Genomics Platform"/>
            <consortium name="The Broad Institute Genome Sequencing Center for Infectious Disease"/>
            <person name="Wu L."/>
            <person name="Ma J."/>
        </authorList>
    </citation>
    <scope>NUCLEOTIDE SEQUENCE [LARGE SCALE GENOMIC DNA]</scope>
    <source>
        <strain evidence="9">JCM 10083</strain>
    </source>
</reference>
<dbReference type="InterPro" id="IPR050390">
    <property type="entry name" value="C5-Methyltransferase"/>
</dbReference>
<comment type="caution">
    <text evidence="8">The sequence shown here is derived from an EMBL/GenBank/DDBJ whole genome shotgun (WGS) entry which is preliminary data.</text>
</comment>
<gene>
    <name evidence="8" type="ORF">ACFQVD_36115</name>
</gene>
<dbReference type="InterPro" id="IPR029063">
    <property type="entry name" value="SAM-dependent_MTases_sf"/>
</dbReference>
<evidence type="ECO:0000256" key="4">
    <source>
        <dbReference type="ARBA" id="ARBA00022691"/>
    </source>
</evidence>
<dbReference type="EC" id="2.1.1.37" evidence="1"/>
<sequence length="337" mass="36431">MGQVGRWLTSLEACAGAGGQALGLEMAGFAPVMLIDNDKHACATLRWNRPAWDVRQMDLRDFVAGEHSQVYDVDLLSAGVPRTPYSVAGHQQGFKDSRDMLSAVVWLATEVRPRAIMIENVPTLLTDAKFEANRRFVIEELTHLGYAIGWRVLDAQDFGVPQARRSSILVAMKPDDLGRFQWPEAQGFSVTVAAALRESMGSRGWAGVPEWVRLADQVAPAIVGGSSTHGGADLGPTRTKAAWARLGVNGHSLGDDIPGPDFVMEFDLGKHGRDGLPKLTIPQVATLQGFPEEWHFEGGKTARYRQVAQAFPPPLAKAVGRQIAAVLNDPASVPPVA</sequence>
<evidence type="ECO:0000256" key="2">
    <source>
        <dbReference type="ARBA" id="ARBA00022603"/>
    </source>
</evidence>
<keyword evidence="9" id="KW-1185">Reference proteome</keyword>
<dbReference type="SUPFAM" id="SSF53335">
    <property type="entry name" value="S-adenosyl-L-methionine-dependent methyltransferases"/>
    <property type="match status" value="1"/>
</dbReference>
<evidence type="ECO:0000256" key="1">
    <source>
        <dbReference type="ARBA" id="ARBA00011975"/>
    </source>
</evidence>
<evidence type="ECO:0000256" key="6">
    <source>
        <dbReference type="PROSITE-ProRule" id="PRU01016"/>
    </source>
</evidence>
<comment type="caution">
    <text evidence="6">Lacks conserved residue(s) required for the propagation of feature annotation.</text>
</comment>
<keyword evidence="3 6" id="KW-0808">Transferase</keyword>
<evidence type="ECO:0000256" key="7">
    <source>
        <dbReference type="RuleBase" id="RU000416"/>
    </source>
</evidence>
<evidence type="ECO:0000313" key="9">
    <source>
        <dbReference type="Proteomes" id="UP001596514"/>
    </source>
</evidence>
<dbReference type="GO" id="GO:0032259">
    <property type="term" value="P:methylation"/>
    <property type="evidence" value="ECO:0007669"/>
    <property type="project" value="UniProtKB-KW"/>
</dbReference>
<dbReference type="PROSITE" id="PS51679">
    <property type="entry name" value="SAM_MT_C5"/>
    <property type="match status" value="1"/>
</dbReference>
<dbReference type="GO" id="GO:0003886">
    <property type="term" value="F:DNA (cytosine-5-)-methyltransferase activity"/>
    <property type="evidence" value="ECO:0007669"/>
    <property type="project" value="UniProtKB-EC"/>
</dbReference>
<organism evidence="8 9">
    <name type="scientific">Streptosporangium amethystogenes subsp. fukuiense</name>
    <dbReference type="NCBI Taxonomy" id="698418"/>
    <lineage>
        <taxon>Bacteria</taxon>
        <taxon>Bacillati</taxon>
        <taxon>Actinomycetota</taxon>
        <taxon>Actinomycetes</taxon>
        <taxon>Streptosporangiales</taxon>
        <taxon>Streptosporangiaceae</taxon>
        <taxon>Streptosporangium</taxon>
    </lineage>
</organism>
<keyword evidence="5" id="KW-0680">Restriction system</keyword>
<dbReference type="NCBIfam" id="TIGR00675">
    <property type="entry name" value="dcm"/>
    <property type="match status" value="1"/>
</dbReference>
<name>A0ABW2TDA4_9ACTN</name>
<dbReference type="Pfam" id="PF00145">
    <property type="entry name" value="DNA_methylase"/>
    <property type="match status" value="1"/>
</dbReference>
<keyword evidence="4 6" id="KW-0949">S-adenosyl-L-methionine</keyword>